<sequence length="524" mass="58844">MKKILYILMATVTISSGCKKFLEEQSQDEVRPSTIQDLNSVMSADGYPYSSTNNASTRLNLMADIITDDVQCFGGQGQINYELVARRGKGPYTWSSQLFEDVLSGDGLTNTSNVNSWAIIYKRIAGCNVVMNYVDKVSGSQSDKENLKGQALAMRGYYYFTLVNIFGKPYNDPASKPETSLGVPLKLSMEVGDEYLARNTVAEVYTQVEADLKQAVELLKNNPGTSSSPYKMNEAAVYALLSRVYLYQEKWDLAIEYANKGLAKRSVLAQLSSFAADGGYYSFNSSFASTIPHENRIYDATRSKEVLWSYIPNLASQDEWFRESGMTPSYTLYKPVYAPSESLMALYETRPTTENAVYLADLRARLYFKFVSIFTSKGLVVINCNGAPGGAGLRVAELYLNRAEANIRKFISTGNAQFRLDALKDINALRMSRYDIRKAYVAIDIADPTALLNFYKDERRREFPFEEGHRWFDLRRYGMPSISHFYEEVAGTGQIYTLVQGDSRYTLPIPAAVLQRNGVLTKTP</sequence>
<comment type="similarity">
    <text evidence="2">Belongs to the SusD family.</text>
</comment>
<dbReference type="Pfam" id="PF07980">
    <property type="entry name" value="SusD_RagB"/>
    <property type="match status" value="1"/>
</dbReference>
<dbReference type="RefSeq" id="WP_269428176.1">
    <property type="nucleotide sequence ID" value="NZ_JAPWGM010000004.1"/>
</dbReference>
<comment type="subcellular location">
    <subcellularLocation>
        <location evidence="1">Cell outer membrane</location>
    </subcellularLocation>
</comment>
<dbReference type="Proteomes" id="UP001144347">
    <property type="component" value="Unassembled WGS sequence"/>
</dbReference>
<evidence type="ECO:0000259" key="7">
    <source>
        <dbReference type="Pfam" id="PF14322"/>
    </source>
</evidence>
<name>A0ABT4LB26_9SPHI</name>
<protein>
    <submittedName>
        <fullName evidence="8">RagB/SusD family nutrient uptake outer membrane protein</fullName>
    </submittedName>
</protein>
<dbReference type="SUPFAM" id="SSF48452">
    <property type="entry name" value="TPR-like"/>
    <property type="match status" value="1"/>
</dbReference>
<comment type="caution">
    <text evidence="8">The sequence shown here is derived from an EMBL/GenBank/DDBJ whole genome shotgun (WGS) entry which is preliminary data.</text>
</comment>
<keyword evidence="5" id="KW-0998">Cell outer membrane</keyword>
<dbReference type="InterPro" id="IPR033985">
    <property type="entry name" value="SusD-like_N"/>
</dbReference>
<dbReference type="EMBL" id="JAPWGM010000004">
    <property type="protein sequence ID" value="MCZ4245124.1"/>
    <property type="molecule type" value="Genomic_DNA"/>
</dbReference>
<feature type="domain" description="SusD-like N-terminal" evidence="7">
    <location>
        <begin position="109"/>
        <end position="246"/>
    </location>
</feature>
<proteinExistence type="inferred from homology"/>
<evidence type="ECO:0000256" key="4">
    <source>
        <dbReference type="ARBA" id="ARBA00023136"/>
    </source>
</evidence>
<dbReference type="PROSITE" id="PS51257">
    <property type="entry name" value="PROKAR_LIPOPROTEIN"/>
    <property type="match status" value="1"/>
</dbReference>
<evidence type="ECO:0000256" key="2">
    <source>
        <dbReference type="ARBA" id="ARBA00006275"/>
    </source>
</evidence>
<dbReference type="Gene3D" id="1.25.40.390">
    <property type="match status" value="1"/>
</dbReference>
<keyword evidence="4" id="KW-0472">Membrane</keyword>
<reference evidence="8" key="1">
    <citation type="submission" date="2022-12" db="EMBL/GenBank/DDBJ databases">
        <title>Genome sequence of HCMS5-2.</title>
        <authorList>
            <person name="Woo H."/>
        </authorList>
    </citation>
    <scope>NUCLEOTIDE SEQUENCE</scope>
    <source>
        <strain evidence="8">HCMS5-2</strain>
    </source>
</reference>
<evidence type="ECO:0000259" key="6">
    <source>
        <dbReference type="Pfam" id="PF07980"/>
    </source>
</evidence>
<evidence type="ECO:0000256" key="3">
    <source>
        <dbReference type="ARBA" id="ARBA00022729"/>
    </source>
</evidence>
<evidence type="ECO:0000256" key="1">
    <source>
        <dbReference type="ARBA" id="ARBA00004442"/>
    </source>
</evidence>
<accession>A0ABT4LB26</accession>
<dbReference type="Pfam" id="PF14322">
    <property type="entry name" value="SusD-like_3"/>
    <property type="match status" value="1"/>
</dbReference>
<dbReference type="CDD" id="cd08977">
    <property type="entry name" value="SusD"/>
    <property type="match status" value="1"/>
</dbReference>
<evidence type="ECO:0000256" key="5">
    <source>
        <dbReference type="ARBA" id="ARBA00023237"/>
    </source>
</evidence>
<dbReference type="InterPro" id="IPR011990">
    <property type="entry name" value="TPR-like_helical_dom_sf"/>
</dbReference>
<evidence type="ECO:0000313" key="9">
    <source>
        <dbReference type="Proteomes" id="UP001144347"/>
    </source>
</evidence>
<evidence type="ECO:0000313" key="8">
    <source>
        <dbReference type="EMBL" id="MCZ4245124.1"/>
    </source>
</evidence>
<dbReference type="InterPro" id="IPR012944">
    <property type="entry name" value="SusD_RagB_dom"/>
</dbReference>
<keyword evidence="3" id="KW-0732">Signal</keyword>
<gene>
    <name evidence="8" type="ORF">O0955_14015</name>
</gene>
<organism evidence="8 9">
    <name type="scientific">Pedobacter punctiformis</name>
    <dbReference type="NCBI Taxonomy" id="3004097"/>
    <lineage>
        <taxon>Bacteria</taxon>
        <taxon>Pseudomonadati</taxon>
        <taxon>Bacteroidota</taxon>
        <taxon>Sphingobacteriia</taxon>
        <taxon>Sphingobacteriales</taxon>
        <taxon>Sphingobacteriaceae</taxon>
        <taxon>Pedobacter</taxon>
    </lineage>
</organism>
<feature type="domain" description="RagB/SusD" evidence="6">
    <location>
        <begin position="393"/>
        <end position="524"/>
    </location>
</feature>
<keyword evidence="9" id="KW-1185">Reference proteome</keyword>